<evidence type="ECO:0000313" key="2">
    <source>
        <dbReference type="Proteomes" id="UP000231474"/>
    </source>
</evidence>
<name>A0A2M8L409_9BACT</name>
<gene>
    <name evidence="1" type="ORF">COU95_01445</name>
</gene>
<dbReference type="EMBL" id="PFEK01000027">
    <property type="protein sequence ID" value="PJE67617.1"/>
    <property type="molecule type" value="Genomic_DNA"/>
</dbReference>
<reference evidence="2" key="1">
    <citation type="submission" date="2017-09" db="EMBL/GenBank/DDBJ databases">
        <title>Depth-based differentiation of microbial function through sediment-hosted aquifers and enrichment of novel symbionts in the deep terrestrial subsurface.</title>
        <authorList>
            <person name="Probst A.J."/>
            <person name="Ladd B."/>
            <person name="Jarett J.K."/>
            <person name="Geller-Mcgrath D.E."/>
            <person name="Sieber C.M.K."/>
            <person name="Emerson J.B."/>
            <person name="Anantharaman K."/>
            <person name="Thomas B.C."/>
            <person name="Malmstrom R."/>
            <person name="Stieglmeier M."/>
            <person name="Klingl A."/>
            <person name="Woyke T."/>
            <person name="Ryan C.M."/>
            <person name="Banfield J.F."/>
        </authorList>
    </citation>
    <scope>NUCLEOTIDE SEQUENCE [LARGE SCALE GENOMIC DNA]</scope>
</reference>
<dbReference type="Proteomes" id="UP000231474">
    <property type="component" value="Unassembled WGS sequence"/>
</dbReference>
<comment type="caution">
    <text evidence="1">The sequence shown here is derived from an EMBL/GenBank/DDBJ whole genome shotgun (WGS) entry which is preliminary data.</text>
</comment>
<feature type="non-terminal residue" evidence="1">
    <location>
        <position position="1"/>
    </location>
</feature>
<evidence type="ECO:0000313" key="1">
    <source>
        <dbReference type="EMBL" id="PJE67617.1"/>
    </source>
</evidence>
<proteinExistence type="predicted"/>
<protein>
    <recommendedName>
        <fullName evidence="3">DUF4012 domain-containing protein</fullName>
    </recommendedName>
</protein>
<sequence length="592" mass="66512">LISSPLIFLGINFSLSAFRIKQIQKSVQAFDLVRMRGQAKSLEKSLGRDINFLEVSNSLLGTLGFQEEFSKIQNLLLFGKITSESLYELAEVSLGGEKILKKVLSGEEISLKEDLSEISLGIDKVYEKTSYAQGLLDEFSGKEPLVGPYFLKAAKSLPNFRKNLIIAREVIDIIPQALGTKERKTYLVLFQNNMEIRPTGGFIGSFGLLTFERGRLLDFEIQDVYFADGQLKGHVEPPAKLREFLGTAGWYLRDSNWDPDFPASAERAAWFLDKEIGRTIDGVIGINLTVAQRILESVGEIELPDYPEKISAKNFFERAEYFSEAGFFPGSTGKQNFLGQVGRVLFEKIKNSDEKTSFLIARAFLASLEEKDMTIFLKDPLEASVLAKFNWDGGIKNVKCQISNVKCLTDYLFLVEANVGVNKSNYFLKRSLEQTVKIGQDGKVSERLIINYENQSPSEIFPAGRYKNYLRIYVPKGSTLGECKIDSEECKIDLTEEHQRTVFGFLVEVPVGEKQKVEISYNLPETFAGGEYVSLFQKQSGSARDNLSLSISYPKNLTLMETQPSALTGTGIIIYNTNLSRDLVFRLNFSKK</sequence>
<dbReference type="AlphaFoldDB" id="A0A2M8L409"/>
<dbReference type="InterPro" id="IPR025101">
    <property type="entry name" value="DUF4012"/>
</dbReference>
<organism evidence="1 2">
    <name type="scientific">Candidatus Shapirobacteria bacterium CG10_big_fil_rev_8_21_14_0_10_40_9</name>
    <dbReference type="NCBI Taxonomy" id="1974888"/>
    <lineage>
        <taxon>Bacteria</taxon>
        <taxon>Candidatus Shapironibacteriota</taxon>
    </lineage>
</organism>
<accession>A0A2M8L409</accession>
<dbReference type="Pfam" id="PF13196">
    <property type="entry name" value="DUF4012"/>
    <property type="match status" value="1"/>
</dbReference>
<evidence type="ECO:0008006" key="3">
    <source>
        <dbReference type="Google" id="ProtNLM"/>
    </source>
</evidence>